<reference evidence="4" key="1">
    <citation type="submission" date="2012-12" db="EMBL/GenBank/DDBJ databases">
        <authorList>
            <person name="Hellsten U."/>
            <person name="Grimwood J."/>
            <person name="Chapman J.A."/>
            <person name="Shapiro H."/>
            <person name="Aerts A."/>
            <person name="Otillar R.P."/>
            <person name="Terry A.Y."/>
            <person name="Boore J.L."/>
            <person name="Simakov O."/>
            <person name="Marletaz F."/>
            <person name="Cho S.-J."/>
            <person name="Edsinger-Gonzales E."/>
            <person name="Havlak P."/>
            <person name="Kuo D.-H."/>
            <person name="Larsson T."/>
            <person name="Lv J."/>
            <person name="Arendt D."/>
            <person name="Savage R."/>
            <person name="Osoegawa K."/>
            <person name="de Jong P."/>
            <person name="Lindberg D.R."/>
            <person name="Seaver E.C."/>
            <person name="Weisblat D.A."/>
            <person name="Putnam N.H."/>
            <person name="Grigoriev I.V."/>
            <person name="Rokhsar D.S."/>
        </authorList>
    </citation>
    <scope>NUCLEOTIDE SEQUENCE</scope>
    <source>
        <strain evidence="4">I ESC-2004</strain>
    </source>
</reference>
<dbReference type="EMBL" id="AMQN01011491">
    <property type="status" value="NOT_ANNOTATED_CDS"/>
    <property type="molecule type" value="Genomic_DNA"/>
</dbReference>
<sequence length="132" mass="15098">MMTTINYEFPIICLSETWLGANNCHLANIPSYNQEYSIRNSRIGGSVSIFIHSNISNYSVRCDISIVNSHIESIFIEIDQSFISADRGLDLCPESSRWTCRCPQHIQPRKEKDLEEDASFHRPAPVMSEDED</sequence>
<feature type="region of interest" description="Disordered" evidence="1">
    <location>
        <begin position="108"/>
        <end position="132"/>
    </location>
</feature>
<dbReference type="EnsemblMetazoa" id="CapteT208758">
    <property type="protein sequence ID" value="CapteP208758"/>
    <property type="gene ID" value="CapteG208758"/>
</dbReference>
<keyword evidence="4" id="KW-1185">Reference proteome</keyword>
<dbReference type="Gene3D" id="3.60.10.10">
    <property type="entry name" value="Endonuclease/exonuclease/phosphatase"/>
    <property type="match status" value="1"/>
</dbReference>
<proteinExistence type="predicted"/>
<dbReference type="HOGENOM" id="CLU_1919058_0_0_1"/>
<evidence type="ECO:0000313" key="4">
    <source>
        <dbReference type="Proteomes" id="UP000014760"/>
    </source>
</evidence>
<dbReference type="OrthoDB" id="6158007at2759"/>
<gene>
    <name evidence="2" type="ORF">CAPTEDRAFT_208758</name>
</gene>
<dbReference type="InterPro" id="IPR036691">
    <property type="entry name" value="Endo/exonu/phosph_ase_sf"/>
</dbReference>
<evidence type="ECO:0000313" key="3">
    <source>
        <dbReference type="EnsemblMetazoa" id="CapteP208758"/>
    </source>
</evidence>
<accession>R7TRB3</accession>
<organism evidence="2">
    <name type="scientific">Capitella teleta</name>
    <name type="common">Polychaete worm</name>
    <dbReference type="NCBI Taxonomy" id="283909"/>
    <lineage>
        <taxon>Eukaryota</taxon>
        <taxon>Metazoa</taxon>
        <taxon>Spiralia</taxon>
        <taxon>Lophotrochozoa</taxon>
        <taxon>Annelida</taxon>
        <taxon>Polychaeta</taxon>
        <taxon>Sedentaria</taxon>
        <taxon>Scolecida</taxon>
        <taxon>Capitellidae</taxon>
        <taxon>Capitella</taxon>
    </lineage>
</organism>
<reference evidence="3" key="3">
    <citation type="submission" date="2015-06" db="UniProtKB">
        <authorList>
            <consortium name="EnsemblMetazoa"/>
        </authorList>
    </citation>
    <scope>IDENTIFICATION</scope>
</reference>
<reference evidence="2 4" key="2">
    <citation type="journal article" date="2013" name="Nature">
        <title>Insights into bilaterian evolution from three spiralian genomes.</title>
        <authorList>
            <person name="Simakov O."/>
            <person name="Marletaz F."/>
            <person name="Cho S.J."/>
            <person name="Edsinger-Gonzales E."/>
            <person name="Havlak P."/>
            <person name="Hellsten U."/>
            <person name="Kuo D.H."/>
            <person name="Larsson T."/>
            <person name="Lv J."/>
            <person name="Arendt D."/>
            <person name="Savage R."/>
            <person name="Osoegawa K."/>
            <person name="de Jong P."/>
            <person name="Grimwood J."/>
            <person name="Chapman J.A."/>
            <person name="Shapiro H."/>
            <person name="Aerts A."/>
            <person name="Otillar R.P."/>
            <person name="Terry A.Y."/>
            <person name="Boore J.L."/>
            <person name="Grigoriev I.V."/>
            <person name="Lindberg D.R."/>
            <person name="Seaver E.C."/>
            <person name="Weisblat D.A."/>
            <person name="Putnam N.H."/>
            <person name="Rokhsar D.S."/>
        </authorList>
    </citation>
    <scope>NUCLEOTIDE SEQUENCE</scope>
    <source>
        <strain evidence="2 4">I ESC-2004</strain>
    </source>
</reference>
<evidence type="ECO:0000313" key="2">
    <source>
        <dbReference type="EMBL" id="ELT96117.1"/>
    </source>
</evidence>
<dbReference type="EMBL" id="AMQN01011490">
    <property type="status" value="NOT_ANNOTATED_CDS"/>
    <property type="molecule type" value="Genomic_DNA"/>
</dbReference>
<name>R7TRB3_CAPTE</name>
<dbReference type="SUPFAM" id="SSF56219">
    <property type="entry name" value="DNase I-like"/>
    <property type="match status" value="1"/>
</dbReference>
<dbReference type="AlphaFoldDB" id="R7TRB3"/>
<evidence type="ECO:0000256" key="1">
    <source>
        <dbReference type="SAM" id="MobiDB-lite"/>
    </source>
</evidence>
<dbReference type="EMBL" id="KB308905">
    <property type="protein sequence ID" value="ELT96117.1"/>
    <property type="molecule type" value="Genomic_DNA"/>
</dbReference>
<protein>
    <submittedName>
        <fullName evidence="2 3">Uncharacterized protein</fullName>
    </submittedName>
</protein>
<dbReference type="Proteomes" id="UP000014760">
    <property type="component" value="Unassembled WGS sequence"/>
</dbReference>